<comment type="subunit">
    <text evidence="1">Homododecamer. Interacts with the large terminase subunit. Interacts with the major capsid protein. Interacts with the capsid vertex protein.</text>
</comment>
<keyword evidence="1" id="KW-1160">Virus entry into host cell</keyword>
<dbReference type="KEGG" id="vg:10323160"/>
<name>D9I6A7_9CAUD</name>
<comment type="similarity">
    <text evidence="1">Belongs to the Tevenvirinae portal protein family.</text>
</comment>
<dbReference type="GO" id="GO:0099000">
    <property type="term" value="P:symbiont genome ejection through host cell envelope, contractile tail mechanism"/>
    <property type="evidence" value="ECO:0007669"/>
    <property type="project" value="UniProtKB-UniRule"/>
</dbReference>
<dbReference type="GO" id="GO:0019028">
    <property type="term" value="C:viral capsid"/>
    <property type="evidence" value="ECO:0007669"/>
    <property type="project" value="UniProtKB-UniRule"/>
</dbReference>
<keyword evidence="1" id="KW-0231">Viral genome packaging</keyword>
<keyword evidence="3" id="KW-1185">Reference proteome</keyword>
<comment type="function">
    <text evidence="1">Forms the portal vertex of the capsid. This portal plays critical roles in head assembly, genome packaging, neck/tail attachment, and genome ejection. The portal protein multimerizes as a single ring-shaped homododecamer arranged around a central channel. Binds to the terminase subunits to form the packaging machine.</text>
</comment>
<gene>
    <name evidence="2" type="primary">20</name>
    <name evidence="2" type="ORF">Acj133p173</name>
</gene>
<keyword evidence="1" id="KW-1171">Viral genome ejection through host cell envelope</keyword>
<keyword evidence="1" id="KW-1242">Viral contractile tail ejection system</keyword>
<evidence type="ECO:0000313" key="2">
    <source>
        <dbReference type="EMBL" id="ADJ19488.1"/>
    </source>
</evidence>
<organism evidence="2 3">
    <name type="scientific">Acinetobacter phage 133</name>
    <dbReference type="NCBI Taxonomy" id="2919552"/>
    <lineage>
        <taxon>Viruses</taxon>
        <taxon>Duplodnaviria</taxon>
        <taxon>Heunggongvirae</taxon>
        <taxon>Uroviricota</taxon>
        <taxon>Caudoviricetes</taxon>
        <taxon>Pantevenvirales</taxon>
        <taxon>Straboviridae</taxon>
        <taxon>Tevenvirinae</taxon>
        <taxon>Centumtrigintavirus</taxon>
        <taxon>Centumtrigintavirus cv133</taxon>
        <taxon>Acinetobacter virus 133</taxon>
    </lineage>
</organism>
<dbReference type="RefSeq" id="YP_004300754.1">
    <property type="nucleotide sequence ID" value="NC_015250.1"/>
</dbReference>
<dbReference type="InterPro" id="IPR010823">
    <property type="entry name" value="Portal_Gp20"/>
</dbReference>
<evidence type="ECO:0000256" key="1">
    <source>
        <dbReference type="HAMAP-Rule" id="MF_04114"/>
    </source>
</evidence>
<dbReference type="GeneID" id="10323160"/>
<dbReference type="Pfam" id="PF07230">
    <property type="entry name" value="Portal_T4"/>
    <property type="match status" value="1"/>
</dbReference>
<dbReference type="GO" id="GO:0019076">
    <property type="term" value="P:viral release from host cell"/>
    <property type="evidence" value="ECO:0007669"/>
    <property type="project" value="UniProtKB-UniRule"/>
</dbReference>
<dbReference type="GO" id="GO:0019072">
    <property type="term" value="P:viral genome packaging"/>
    <property type="evidence" value="ECO:0007669"/>
    <property type="project" value="UniProtKB-UniRule"/>
</dbReference>
<keyword evidence="1" id="KW-0118">Viral capsid assembly</keyword>
<sequence length="517" mass="59993">MNFPDLNSLKFWKREDERIFKQEMSDKIESVAPPDRDDGATEIEVSAHGGMQQSLLSSQEIQARNTKDLINQYRGLLSNYEVDNAVQEIVNDAIVYEDHHDVVRLILDDTDFSESTRTRITEEFDVVLNTLSFQRKGAEHFKRWYVDSRIYFHKIINPDKPKEGIIEMRRLDPRRTQFIRELMVDDSQGVRVVKGYRDYFLYQTGSETYNAGGFYYGPGSLVKIPASAVTYAHSGLQDGCGDNIVGYLHRAVKPANQLKLMEDALVIYRITRAPDRRVFYIDTGQMASRKATQFMTSIMNSMKNRVTYDVATGQVKNKQNNITLTEDIWLQRRDGKNVTEVDTLPSLSGMSDMDDVRYFRKAFYMALRVPLSRIPDEQNGGVLVDNGSQVTRDELGFSKFIRTLQHNFGPVLLDPLRANLLLKGLVSEEEWDRNINNIKLNFHRDSYFTEMKELEIAERRAAIVDQLVPITGKYYSNERIMKEYLHMSEEDIKQERELIKAEMKDPIYKEEDDDQNE</sequence>
<keyword evidence="1" id="KW-0946">Virion</keyword>
<keyword evidence="1" id="KW-1188">Viral release from host cell</keyword>
<accession>D9I6A7</accession>
<reference evidence="2 3" key="1">
    <citation type="journal article" date="2010" name="Virol. J.">
        <title>Genomes of the T4-related bacteriophages as windows on microbial genome evolution.</title>
        <authorList>
            <person name="Petrov V.M."/>
            <person name="Ratnayaka S."/>
            <person name="Nolan J.M."/>
            <person name="Miller E.S."/>
            <person name="Karam J.D."/>
        </authorList>
    </citation>
    <scope>NUCLEOTIDE SEQUENCE [LARGE SCALE GENOMIC DNA]</scope>
    <source>
        <strain evidence="2">Acj133</strain>
    </source>
</reference>
<comment type="subcellular location">
    <subcellularLocation>
        <location evidence="1">Virion</location>
    </subcellularLocation>
    <text evidence="1">Located at a unique 5-fold vertex of the icosahedral capsid.</text>
</comment>
<dbReference type="Proteomes" id="UP000000330">
    <property type="component" value="Segment"/>
</dbReference>
<protein>
    <recommendedName>
        <fullName evidence="1">Portal protein</fullName>
    </recommendedName>
    <alternativeName>
        <fullName evidence="1">gp20</fullName>
    </alternativeName>
</protein>
<dbReference type="EMBL" id="HM114315">
    <property type="protein sequence ID" value="ADJ19488.1"/>
    <property type="molecule type" value="Genomic_DNA"/>
</dbReference>
<dbReference type="HAMAP" id="MF_04114">
    <property type="entry name" value="PORTAL_T4"/>
    <property type="match status" value="1"/>
</dbReference>
<keyword evidence="1" id="KW-1162">Viral penetration into host cytoplasm</keyword>
<keyword evidence="1" id="KW-0167">Capsid protein</keyword>
<proteinExistence type="inferred from homology"/>
<evidence type="ECO:0000313" key="3">
    <source>
        <dbReference type="Proteomes" id="UP000000330"/>
    </source>
</evidence>